<dbReference type="STRING" id="131310.A0A0N5A4T5"/>
<evidence type="ECO:0000313" key="3">
    <source>
        <dbReference type="WBParaSite" id="PTRK_0001671800.1"/>
    </source>
</evidence>
<dbReference type="GO" id="GO:0043171">
    <property type="term" value="P:peptide catabolic process"/>
    <property type="evidence" value="ECO:0007669"/>
    <property type="project" value="TreeGrafter"/>
</dbReference>
<dbReference type="GO" id="GO:0042277">
    <property type="term" value="F:peptide binding"/>
    <property type="evidence" value="ECO:0007669"/>
    <property type="project" value="TreeGrafter"/>
</dbReference>
<reference evidence="3" key="1">
    <citation type="submission" date="2017-02" db="UniProtKB">
        <authorList>
            <consortium name="WormBaseParasite"/>
        </authorList>
    </citation>
    <scope>IDENTIFICATION</scope>
</reference>
<dbReference type="WBParaSite" id="PTRK_0001671800.1">
    <property type="protein sequence ID" value="PTRK_0001671800.1"/>
    <property type="gene ID" value="PTRK_0001671800"/>
</dbReference>
<dbReference type="InterPro" id="IPR027268">
    <property type="entry name" value="Peptidase_M4/M1_CTD_sf"/>
</dbReference>
<dbReference type="GO" id="GO:0005615">
    <property type="term" value="C:extracellular space"/>
    <property type="evidence" value="ECO:0007669"/>
    <property type="project" value="TreeGrafter"/>
</dbReference>
<feature type="domain" description="Peptidase M1 membrane alanine aminopeptidase" evidence="1">
    <location>
        <begin position="11"/>
        <end position="82"/>
    </location>
</feature>
<dbReference type="GO" id="GO:0008270">
    <property type="term" value="F:zinc ion binding"/>
    <property type="evidence" value="ECO:0007669"/>
    <property type="project" value="InterPro"/>
</dbReference>
<organism evidence="2 3">
    <name type="scientific">Parastrongyloides trichosuri</name>
    <name type="common">Possum-specific nematode worm</name>
    <dbReference type="NCBI Taxonomy" id="131310"/>
    <lineage>
        <taxon>Eukaryota</taxon>
        <taxon>Metazoa</taxon>
        <taxon>Ecdysozoa</taxon>
        <taxon>Nematoda</taxon>
        <taxon>Chromadorea</taxon>
        <taxon>Rhabditida</taxon>
        <taxon>Tylenchina</taxon>
        <taxon>Panagrolaimomorpha</taxon>
        <taxon>Strongyloidoidea</taxon>
        <taxon>Strongyloididae</taxon>
        <taxon>Parastrongyloides</taxon>
    </lineage>
</organism>
<dbReference type="GO" id="GO:0006508">
    <property type="term" value="P:proteolysis"/>
    <property type="evidence" value="ECO:0007669"/>
    <property type="project" value="TreeGrafter"/>
</dbReference>
<dbReference type="Gene3D" id="1.10.390.10">
    <property type="entry name" value="Neutral Protease Domain 2"/>
    <property type="match status" value="1"/>
</dbReference>
<evidence type="ECO:0000259" key="1">
    <source>
        <dbReference type="Pfam" id="PF01433"/>
    </source>
</evidence>
<name>A0A0N5A4T5_PARTI</name>
<dbReference type="InterPro" id="IPR050344">
    <property type="entry name" value="Peptidase_M1_aminopeptidases"/>
</dbReference>
<dbReference type="PANTHER" id="PTHR11533">
    <property type="entry name" value="PROTEASE M1 ZINC METALLOPROTEASE"/>
    <property type="match status" value="1"/>
</dbReference>
<dbReference type="InterPro" id="IPR014782">
    <property type="entry name" value="Peptidase_M1_dom"/>
</dbReference>
<dbReference type="SUPFAM" id="SSF55486">
    <property type="entry name" value="Metalloproteases ('zincins'), catalytic domain"/>
    <property type="match status" value="1"/>
</dbReference>
<dbReference type="GO" id="GO:0005737">
    <property type="term" value="C:cytoplasm"/>
    <property type="evidence" value="ECO:0007669"/>
    <property type="project" value="TreeGrafter"/>
</dbReference>
<dbReference type="PANTHER" id="PTHR11533:SF174">
    <property type="entry name" value="PUROMYCIN-SENSITIVE AMINOPEPTIDASE-RELATED"/>
    <property type="match status" value="1"/>
</dbReference>
<accession>A0A0N5A4T5</accession>
<dbReference type="GO" id="GO:0070006">
    <property type="term" value="F:metalloaminopeptidase activity"/>
    <property type="evidence" value="ECO:0007669"/>
    <property type="project" value="TreeGrafter"/>
</dbReference>
<dbReference type="Proteomes" id="UP000038045">
    <property type="component" value="Unplaced"/>
</dbReference>
<keyword evidence="2" id="KW-1185">Reference proteome</keyword>
<dbReference type="AlphaFoldDB" id="A0A0N5A4T5"/>
<evidence type="ECO:0000313" key="2">
    <source>
        <dbReference type="Proteomes" id="UP000038045"/>
    </source>
</evidence>
<dbReference type="GO" id="GO:0016020">
    <property type="term" value="C:membrane"/>
    <property type="evidence" value="ECO:0007669"/>
    <property type="project" value="TreeGrafter"/>
</dbReference>
<proteinExistence type="predicted"/>
<dbReference type="Pfam" id="PF01433">
    <property type="entry name" value="Peptidase_M1"/>
    <property type="match status" value="1"/>
</dbReference>
<protein>
    <submittedName>
        <fullName evidence="3">Peptidase_M1 domain-containing protein</fullName>
    </submittedName>
</protein>
<sequence>MHSMGIIDDDKKSLLKIYSAVSYRKGGAILRMVREFIGKDGFKRSLQYYLKRHAYGNTISENLWDAFWYITGKKMHKMMNSWTRQKGFPLVTVHKKFNTLEEF</sequence>